<proteinExistence type="predicted"/>
<evidence type="ECO:0008006" key="4">
    <source>
        <dbReference type="Google" id="ProtNLM"/>
    </source>
</evidence>
<evidence type="ECO:0000313" key="2">
    <source>
        <dbReference type="EMBL" id="KAF4408817.1"/>
    </source>
</evidence>
<evidence type="ECO:0000256" key="1">
    <source>
        <dbReference type="SAM" id="MobiDB-lite"/>
    </source>
</evidence>
<dbReference type="RefSeq" id="WP_156206009.1">
    <property type="nucleotide sequence ID" value="NZ_WHPN01000262.1"/>
</dbReference>
<dbReference type="Proteomes" id="UP000621266">
    <property type="component" value="Unassembled WGS sequence"/>
</dbReference>
<accession>A0ABQ7FNM9</accession>
<dbReference type="EMBL" id="WHPN01000262">
    <property type="protein sequence ID" value="KAF4408817.1"/>
    <property type="molecule type" value="Genomic_DNA"/>
</dbReference>
<evidence type="ECO:0000313" key="3">
    <source>
        <dbReference type="Proteomes" id="UP000621266"/>
    </source>
</evidence>
<feature type="region of interest" description="Disordered" evidence="1">
    <location>
        <begin position="1"/>
        <end position="46"/>
    </location>
</feature>
<reference evidence="2 3" key="1">
    <citation type="submission" date="2019-10" db="EMBL/GenBank/DDBJ databases">
        <title>Streptomyces tenebrisbrunneis sp.nov., an endogenous actinomycete isolated from of Lycium ruthenicum.</title>
        <authorList>
            <person name="Ma L."/>
        </authorList>
    </citation>
    <scope>NUCLEOTIDE SEQUENCE [LARGE SCALE GENOMIC DNA]</scope>
    <source>
        <strain evidence="2 3">TRM 66187</strain>
    </source>
</reference>
<keyword evidence="3" id="KW-1185">Reference proteome</keyword>
<sequence length="109" mass="11556">MLLTGACATNTVPYDTTPPPDAAAAAPEDEPVAERSPGPVGEFEDAWADSCDSHQGEIRDTGDSTLTAYAIGGEEVETIDPSETCTEPAFGRSVREKLYMCCDGTWQPL</sequence>
<gene>
    <name evidence="2" type="ORF">GCU69_12265</name>
</gene>
<name>A0ABQ7FNM9_9ACTN</name>
<organism evidence="2 3">
    <name type="scientific">Streptomyces lycii</name>
    <dbReference type="NCBI Taxonomy" id="2654337"/>
    <lineage>
        <taxon>Bacteria</taxon>
        <taxon>Bacillati</taxon>
        <taxon>Actinomycetota</taxon>
        <taxon>Actinomycetes</taxon>
        <taxon>Kitasatosporales</taxon>
        <taxon>Streptomycetaceae</taxon>
        <taxon>Streptomyces</taxon>
    </lineage>
</organism>
<comment type="caution">
    <text evidence="2">The sequence shown here is derived from an EMBL/GenBank/DDBJ whole genome shotgun (WGS) entry which is preliminary data.</text>
</comment>
<protein>
    <recommendedName>
        <fullName evidence="4">Lipoprotein</fullName>
    </recommendedName>
</protein>